<feature type="domain" description="Hydantoinase/oxoprolinase N-terminal" evidence="2">
    <location>
        <begin position="2"/>
        <end position="171"/>
    </location>
</feature>
<proteinExistence type="predicted"/>
<sequence>MRIGIDVGGTNTDAALMDGITVKGACKTPTTADVSSGIIAVLKEVLRMTGVAASEIQAVMIGTTHFTNAVVERKRLLEVAAIRLGLPATRALPPMTDWPNDLATTLGRHTFMVHGGHEFDGREIAPLDEKEILRIAGEIKARGIRTASVTSVFSPVTPVMEQRAAEILLNEVPGLAISLSHEIGRVGFLERENASIMNACLADLSAKVVSSFRSALKELAIEAPFFISQNDGTLMTPDYVERYPVLTFASGPTNSMRGAAMLAGRKEAMVVDIGGTTSDVGMLMQGFPRESAVAVDIGGVRTNFRMPDVLAVGLGGGSLVRDDGARIGPDSVGYEITSKALVFGGDTLTTTDIIVAAGLEDIGDRARVAHVPAKTIATALDTIHRMVDEAVDRMKTSAEPLPVILVGGGSILVSRQLPSASEVIRPENASVANAIGAAIAQVGGEVDRIFSLEGTSRDVVLDGAKAEAADRATKAGADPSTVKIVDIEEVPLAYLPGSATRIRVKAVGDLVMA</sequence>
<dbReference type="Pfam" id="PF01968">
    <property type="entry name" value="Hydantoinase_A"/>
    <property type="match status" value="1"/>
</dbReference>
<evidence type="ECO:0000313" key="3">
    <source>
        <dbReference type="EMBL" id="SHF98707.1"/>
    </source>
</evidence>
<feature type="domain" description="Hydantoinase A/oxoprolinase" evidence="1">
    <location>
        <begin position="191"/>
        <end position="358"/>
    </location>
</feature>
<dbReference type="PANTHER" id="PTHR11365:SF10">
    <property type="entry name" value="HYDANTOINASE_OXOPROLINASE"/>
    <property type="match status" value="1"/>
</dbReference>
<organism evidence="3 4">
    <name type="scientific">Kaistia soli DSM 19436</name>
    <dbReference type="NCBI Taxonomy" id="1122133"/>
    <lineage>
        <taxon>Bacteria</taxon>
        <taxon>Pseudomonadati</taxon>
        <taxon>Pseudomonadota</taxon>
        <taxon>Alphaproteobacteria</taxon>
        <taxon>Hyphomicrobiales</taxon>
        <taxon>Kaistiaceae</taxon>
        <taxon>Kaistia</taxon>
    </lineage>
</organism>
<dbReference type="InterPro" id="IPR045079">
    <property type="entry name" value="Oxoprolinase-like"/>
</dbReference>
<dbReference type="OrthoDB" id="9759608at2"/>
<dbReference type="InterPro" id="IPR002821">
    <property type="entry name" value="Hydantoinase_A"/>
</dbReference>
<dbReference type="PANTHER" id="PTHR11365">
    <property type="entry name" value="5-OXOPROLINASE RELATED"/>
    <property type="match status" value="1"/>
</dbReference>
<dbReference type="GO" id="GO:0016787">
    <property type="term" value="F:hydrolase activity"/>
    <property type="evidence" value="ECO:0007669"/>
    <property type="project" value="InterPro"/>
</dbReference>
<dbReference type="RefSeq" id="WP_073054761.1">
    <property type="nucleotide sequence ID" value="NZ_FQUP01000003.1"/>
</dbReference>
<name>A0A1M5G4I2_9HYPH</name>
<evidence type="ECO:0000259" key="2">
    <source>
        <dbReference type="Pfam" id="PF05378"/>
    </source>
</evidence>
<reference evidence="3 4" key="1">
    <citation type="submission" date="2016-11" db="EMBL/GenBank/DDBJ databases">
        <authorList>
            <person name="Jaros S."/>
            <person name="Januszkiewicz K."/>
            <person name="Wedrychowicz H."/>
        </authorList>
    </citation>
    <scope>NUCLEOTIDE SEQUENCE [LARGE SCALE GENOMIC DNA]</scope>
    <source>
        <strain evidence="3 4">DSM 19436</strain>
    </source>
</reference>
<evidence type="ECO:0000313" key="4">
    <source>
        <dbReference type="Proteomes" id="UP000184485"/>
    </source>
</evidence>
<protein>
    <submittedName>
        <fullName evidence="3">Hydantoinase/oxoprolinase</fullName>
    </submittedName>
</protein>
<dbReference type="SUPFAM" id="SSF53067">
    <property type="entry name" value="Actin-like ATPase domain"/>
    <property type="match status" value="2"/>
</dbReference>
<dbReference type="InterPro" id="IPR008040">
    <property type="entry name" value="Hydant_A_N"/>
</dbReference>
<dbReference type="EMBL" id="FQUP01000003">
    <property type="protein sequence ID" value="SHF98707.1"/>
    <property type="molecule type" value="Genomic_DNA"/>
</dbReference>
<dbReference type="InterPro" id="IPR043129">
    <property type="entry name" value="ATPase_NBD"/>
</dbReference>
<dbReference type="Proteomes" id="UP000184485">
    <property type="component" value="Unassembled WGS sequence"/>
</dbReference>
<dbReference type="Gene3D" id="3.30.420.40">
    <property type="match status" value="1"/>
</dbReference>
<dbReference type="AlphaFoldDB" id="A0A1M5G4I2"/>
<evidence type="ECO:0000259" key="1">
    <source>
        <dbReference type="Pfam" id="PF01968"/>
    </source>
</evidence>
<dbReference type="Pfam" id="PF05378">
    <property type="entry name" value="Hydant_A_N"/>
    <property type="match status" value="1"/>
</dbReference>
<dbReference type="STRING" id="1122133.SAMN02745157_3280"/>
<accession>A0A1M5G4I2</accession>
<gene>
    <name evidence="3" type="ORF">SAMN02745157_3280</name>
</gene>
<keyword evidence="4" id="KW-1185">Reference proteome</keyword>